<reference evidence="2" key="1">
    <citation type="journal article" date="2022" name="Mol. Ecol. Resour.">
        <title>The genomes of chicory, endive, great burdock and yacon provide insights into Asteraceae palaeo-polyploidization history and plant inulin production.</title>
        <authorList>
            <person name="Fan W."/>
            <person name="Wang S."/>
            <person name="Wang H."/>
            <person name="Wang A."/>
            <person name="Jiang F."/>
            <person name="Liu H."/>
            <person name="Zhao H."/>
            <person name="Xu D."/>
            <person name="Zhang Y."/>
        </authorList>
    </citation>
    <scope>NUCLEOTIDE SEQUENCE [LARGE SCALE GENOMIC DNA]</scope>
    <source>
        <strain evidence="2">cv. Niubang</strain>
    </source>
</reference>
<name>A0ACB8XII3_ARCLA</name>
<dbReference type="Proteomes" id="UP001055879">
    <property type="component" value="Linkage Group LG18"/>
</dbReference>
<keyword evidence="2" id="KW-1185">Reference proteome</keyword>
<organism evidence="1 2">
    <name type="scientific">Arctium lappa</name>
    <name type="common">Greater burdock</name>
    <name type="synonym">Lappa major</name>
    <dbReference type="NCBI Taxonomy" id="4217"/>
    <lineage>
        <taxon>Eukaryota</taxon>
        <taxon>Viridiplantae</taxon>
        <taxon>Streptophyta</taxon>
        <taxon>Embryophyta</taxon>
        <taxon>Tracheophyta</taxon>
        <taxon>Spermatophyta</taxon>
        <taxon>Magnoliopsida</taxon>
        <taxon>eudicotyledons</taxon>
        <taxon>Gunneridae</taxon>
        <taxon>Pentapetalae</taxon>
        <taxon>asterids</taxon>
        <taxon>campanulids</taxon>
        <taxon>Asterales</taxon>
        <taxon>Asteraceae</taxon>
        <taxon>Carduoideae</taxon>
        <taxon>Cardueae</taxon>
        <taxon>Arctiinae</taxon>
        <taxon>Arctium</taxon>
    </lineage>
</organism>
<sequence>MMNTPDPYYQKYGCKTWKPENSDTKWNNWQRKLDISSYEPAQHKKAQTQQELQAQCNFLEAYVRPYDDIPLGAKFFKNQCKWKSSDDWRDCGSCDNCTYKWQMGRTLWIVPKADHEQQLHEQRSKY</sequence>
<dbReference type="EMBL" id="CM042064">
    <property type="protein sequence ID" value="KAI3665395.1"/>
    <property type="molecule type" value="Genomic_DNA"/>
</dbReference>
<gene>
    <name evidence="1" type="ORF">L6452_44019</name>
</gene>
<evidence type="ECO:0000313" key="2">
    <source>
        <dbReference type="Proteomes" id="UP001055879"/>
    </source>
</evidence>
<accession>A0ACB8XII3</accession>
<protein>
    <submittedName>
        <fullName evidence="1">Uncharacterized protein</fullName>
    </submittedName>
</protein>
<comment type="caution">
    <text evidence="1">The sequence shown here is derived from an EMBL/GenBank/DDBJ whole genome shotgun (WGS) entry which is preliminary data.</text>
</comment>
<proteinExistence type="predicted"/>
<reference evidence="1 2" key="2">
    <citation type="journal article" date="2022" name="Mol. Ecol. Resour.">
        <title>The genomes of chicory, endive, great burdock and yacon provide insights into Asteraceae paleo-polyploidization history and plant inulin production.</title>
        <authorList>
            <person name="Fan W."/>
            <person name="Wang S."/>
            <person name="Wang H."/>
            <person name="Wang A."/>
            <person name="Jiang F."/>
            <person name="Liu H."/>
            <person name="Zhao H."/>
            <person name="Xu D."/>
            <person name="Zhang Y."/>
        </authorList>
    </citation>
    <scope>NUCLEOTIDE SEQUENCE [LARGE SCALE GENOMIC DNA]</scope>
    <source>
        <strain evidence="2">cv. Niubang</strain>
    </source>
</reference>
<evidence type="ECO:0000313" key="1">
    <source>
        <dbReference type="EMBL" id="KAI3665395.1"/>
    </source>
</evidence>